<name>W9VZZ6_9EURO</name>
<dbReference type="GeneID" id="19196626"/>
<comment type="caution">
    <text evidence="2">The sequence shown here is derived from an EMBL/GenBank/DDBJ whole genome shotgun (WGS) entry which is preliminary data.</text>
</comment>
<keyword evidence="3" id="KW-1185">Reference proteome</keyword>
<protein>
    <submittedName>
        <fullName evidence="2">BolA protein</fullName>
    </submittedName>
</protein>
<evidence type="ECO:0000313" key="2">
    <source>
        <dbReference type="EMBL" id="EXJ61382.1"/>
    </source>
</evidence>
<dbReference type="PANTHER" id="PTHR46230">
    <property type="match status" value="1"/>
</dbReference>
<evidence type="ECO:0000313" key="3">
    <source>
        <dbReference type="Proteomes" id="UP000019471"/>
    </source>
</evidence>
<dbReference type="Gene3D" id="3.10.20.90">
    <property type="entry name" value="Phosphatidylinositol 3-kinase Catalytic Subunit, Chain A, domain 1"/>
    <property type="match status" value="1"/>
</dbReference>
<dbReference type="AlphaFoldDB" id="W9VZZ6"/>
<dbReference type="OrthoDB" id="411584at2759"/>
<proteinExistence type="inferred from homology"/>
<dbReference type="HOGENOM" id="CLU_109462_5_0_1"/>
<dbReference type="Proteomes" id="UP000019471">
    <property type="component" value="Unassembled WGS sequence"/>
</dbReference>
<dbReference type="InterPro" id="IPR036065">
    <property type="entry name" value="BolA-like_sf"/>
</dbReference>
<comment type="similarity">
    <text evidence="1">Belongs to the BolA/IbaG family.</text>
</comment>
<accession>W9VZZ6</accession>
<dbReference type="RefSeq" id="XP_007750699.1">
    <property type="nucleotide sequence ID" value="XM_007752509.1"/>
</dbReference>
<dbReference type="GO" id="GO:0044572">
    <property type="term" value="P:[4Fe-4S] cluster assembly"/>
    <property type="evidence" value="ECO:0007669"/>
    <property type="project" value="TreeGrafter"/>
</dbReference>
<dbReference type="Pfam" id="PF01722">
    <property type="entry name" value="BolA"/>
    <property type="match status" value="1"/>
</dbReference>
<evidence type="ECO:0000256" key="1">
    <source>
        <dbReference type="RuleBase" id="RU003860"/>
    </source>
</evidence>
<dbReference type="InterPro" id="IPR002634">
    <property type="entry name" value="BolA"/>
</dbReference>
<dbReference type="SUPFAM" id="SSF82657">
    <property type="entry name" value="BolA-like"/>
    <property type="match status" value="1"/>
</dbReference>
<organism evidence="2 3">
    <name type="scientific">Cladophialophora psammophila CBS 110553</name>
    <dbReference type="NCBI Taxonomy" id="1182543"/>
    <lineage>
        <taxon>Eukaryota</taxon>
        <taxon>Fungi</taxon>
        <taxon>Dikarya</taxon>
        <taxon>Ascomycota</taxon>
        <taxon>Pezizomycotina</taxon>
        <taxon>Eurotiomycetes</taxon>
        <taxon>Chaetothyriomycetidae</taxon>
        <taxon>Chaetothyriales</taxon>
        <taxon>Herpotrichiellaceae</taxon>
        <taxon>Cladophialophora</taxon>
    </lineage>
</organism>
<sequence length="64" mass="7182">MASLDITSPSFQSKPQPARHRMIYSLLKEELDRPGGIHALQLRTKTPQEVERELARQNGARGAV</sequence>
<dbReference type="EMBL" id="AMGX01000029">
    <property type="protein sequence ID" value="EXJ61382.1"/>
    <property type="molecule type" value="Genomic_DNA"/>
</dbReference>
<dbReference type="PANTHER" id="PTHR46230:SF7">
    <property type="entry name" value="BOLA-LIKE PROTEIN 1"/>
    <property type="match status" value="1"/>
</dbReference>
<dbReference type="GO" id="GO:0005759">
    <property type="term" value="C:mitochondrial matrix"/>
    <property type="evidence" value="ECO:0007669"/>
    <property type="project" value="TreeGrafter"/>
</dbReference>
<gene>
    <name evidence="2" type="ORF">A1O5_11940</name>
</gene>
<reference evidence="2 3" key="1">
    <citation type="submission" date="2013-03" db="EMBL/GenBank/DDBJ databases">
        <title>The Genome Sequence of Cladophialophora psammophila CBS 110553.</title>
        <authorList>
            <consortium name="The Broad Institute Genomics Platform"/>
            <person name="Cuomo C."/>
            <person name="de Hoog S."/>
            <person name="Gorbushina A."/>
            <person name="Walker B."/>
            <person name="Young S.K."/>
            <person name="Zeng Q."/>
            <person name="Gargeya S."/>
            <person name="Fitzgerald M."/>
            <person name="Haas B."/>
            <person name="Abouelleil A."/>
            <person name="Allen A.W."/>
            <person name="Alvarado L."/>
            <person name="Arachchi H.M."/>
            <person name="Berlin A.M."/>
            <person name="Chapman S.B."/>
            <person name="Gainer-Dewar J."/>
            <person name="Goldberg J."/>
            <person name="Griggs A."/>
            <person name="Gujja S."/>
            <person name="Hansen M."/>
            <person name="Howarth C."/>
            <person name="Imamovic A."/>
            <person name="Ireland A."/>
            <person name="Larimer J."/>
            <person name="McCowan C."/>
            <person name="Murphy C."/>
            <person name="Pearson M."/>
            <person name="Poon T.W."/>
            <person name="Priest M."/>
            <person name="Roberts A."/>
            <person name="Saif S."/>
            <person name="Shea T."/>
            <person name="Sisk P."/>
            <person name="Sykes S."/>
            <person name="Wortman J."/>
            <person name="Nusbaum C."/>
            <person name="Birren B."/>
        </authorList>
    </citation>
    <scope>NUCLEOTIDE SEQUENCE [LARGE SCALE GENOMIC DNA]</scope>
    <source>
        <strain evidence="2 3">CBS 110553</strain>
    </source>
</reference>
<dbReference type="STRING" id="1182543.W9VZZ6"/>